<feature type="domain" description="Bacteriophage T5 Orf172 DNA-binding" evidence="3">
    <location>
        <begin position="372"/>
        <end position="455"/>
    </location>
</feature>
<evidence type="ECO:0000256" key="2">
    <source>
        <dbReference type="SAM" id="Phobius"/>
    </source>
</evidence>
<sequence>MNDYKSIITLLIGVFIFSIPVVIFSYFIFRYKLKRIKEIVIKEVQSDALNEIRDEIELLINRKENVDVEINGAINELSYIQEKIVQAKNEYENFNKLLSDYEKKIEPYKEEISIQERVLLEKNKLKRLMKEVMKYENIIELQEFGVYKPSFNFDTSEEYKQKISDIREKLSSLIKEGKAGRCYNQWIVDGSRSKGIAMERDAIKLAIRSFNNECDSIITKVNFRNIYQSIERINKSFNQLNNLNKRNAISLSQRFLDLKIDEAKLTYEYTVKKEEEREEQRRIKEEMREEIKAQKELEKAKIEAERKQKEYEKELEYTRKLLIKDQKNTKLKEKLQQLEEQLKEAIERGQRAISQAQLTKSGHVYVISNIGSFGQDVFKIGMTRRLEPLDRIRELGDASVPFSFDVHAMIYSENAPALEYELHKAFINKQINKVNPRKEFFKVSLAEIKAKAEKLGAKVEFTMVAEAREFYESQALEKENQQGKIARLDDIDNIINNI</sequence>
<keyword evidence="1" id="KW-0175">Coiled coil</keyword>
<dbReference type="InterPro" id="IPR018306">
    <property type="entry name" value="Phage_T5_Orf172_DNA-bd"/>
</dbReference>
<dbReference type="EMBL" id="JANJHC010000001">
    <property type="protein sequence ID" value="MDA5622019.1"/>
    <property type="molecule type" value="Genomic_DNA"/>
</dbReference>
<dbReference type="InterPro" id="IPR025280">
    <property type="entry name" value="SNIPE"/>
</dbReference>
<organism evidence="4 5">
    <name type="scientific">Pasteurella multocida</name>
    <dbReference type="NCBI Taxonomy" id="747"/>
    <lineage>
        <taxon>Bacteria</taxon>
        <taxon>Pseudomonadati</taxon>
        <taxon>Pseudomonadota</taxon>
        <taxon>Gammaproteobacteria</taxon>
        <taxon>Pasteurellales</taxon>
        <taxon>Pasteurellaceae</taxon>
        <taxon>Pasteurella</taxon>
    </lineage>
</organism>
<accession>A0A9X3UNE3</accession>
<keyword evidence="2" id="KW-1133">Transmembrane helix</keyword>
<evidence type="ECO:0000313" key="5">
    <source>
        <dbReference type="Proteomes" id="UP001145481"/>
    </source>
</evidence>
<dbReference type="SMART" id="SM00974">
    <property type="entry name" value="T5orf172"/>
    <property type="match status" value="1"/>
</dbReference>
<reference evidence="4" key="1">
    <citation type="submission" date="2022-07" db="EMBL/GenBank/DDBJ databases">
        <title>Genome-based characterization of novel serogroup A variants of Pasteurella multocida.</title>
        <authorList>
            <person name="Prajapati A."/>
            <person name="Yogisharadhya R."/>
            <person name="Mohanty N."/>
            <person name="Chanda M."/>
            <person name="Mendem S.K."/>
            <person name="Siddaramappa S."/>
            <person name="Shivachandra S.B."/>
        </authorList>
    </citation>
    <scope>NUCLEOTIDE SEQUENCE</scope>
    <source>
        <strain evidence="4">NIVEDIPm19</strain>
    </source>
</reference>
<proteinExistence type="predicted"/>
<feature type="coiled-coil region" evidence="1">
    <location>
        <begin position="42"/>
        <end position="111"/>
    </location>
</feature>
<keyword evidence="2" id="KW-0472">Membrane</keyword>
<dbReference type="Pfam" id="PF13455">
    <property type="entry name" value="MUG113"/>
    <property type="match status" value="1"/>
</dbReference>
<protein>
    <submittedName>
        <fullName evidence="4">DUF4041 domain-containing protein</fullName>
    </submittedName>
</protein>
<keyword evidence="2" id="KW-0812">Transmembrane</keyword>
<evidence type="ECO:0000256" key="1">
    <source>
        <dbReference type="SAM" id="Coils"/>
    </source>
</evidence>
<feature type="transmembrane region" description="Helical" evidence="2">
    <location>
        <begin position="6"/>
        <end position="29"/>
    </location>
</feature>
<feature type="coiled-coil region" evidence="1">
    <location>
        <begin position="270"/>
        <end position="359"/>
    </location>
</feature>
<dbReference type="Proteomes" id="UP001145481">
    <property type="component" value="Unassembled WGS sequence"/>
</dbReference>
<dbReference type="RefSeq" id="WP_195188809.1">
    <property type="nucleotide sequence ID" value="NZ_JADMLJ010000001.1"/>
</dbReference>
<comment type="caution">
    <text evidence="4">The sequence shown here is derived from an EMBL/GenBank/DDBJ whole genome shotgun (WGS) entry which is preliminary data.</text>
</comment>
<evidence type="ECO:0000259" key="3">
    <source>
        <dbReference type="SMART" id="SM00974"/>
    </source>
</evidence>
<gene>
    <name evidence="4" type="ORF">NM948_00365</name>
</gene>
<dbReference type="Pfam" id="PF13250">
    <property type="entry name" value="SNIPE"/>
    <property type="match status" value="1"/>
</dbReference>
<name>A0A9X3UNE3_PASMD</name>
<dbReference type="AlphaFoldDB" id="A0A9X3UNE3"/>
<evidence type="ECO:0000313" key="4">
    <source>
        <dbReference type="EMBL" id="MDA5622019.1"/>
    </source>
</evidence>